<dbReference type="EMBL" id="AP021861">
    <property type="protein sequence ID" value="BBO35193.1"/>
    <property type="molecule type" value="Genomic_DNA"/>
</dbReference>
<evidence type="ECO:0000313" key="1">
    <source>
        <dbReference type="EMBL" id="BBO35193.1"/>
    </source>
</evidence>
<dbReference type="AlphaFoldDB" id="A0A5K7XL65"/>
<keyword evidence="2" id="KW-1185">Reference proteome</keyword>
<proteinExistence type="predicted"/>
<name>A0A5K7XL65_9BACT</name>
<dbReference type="Proteomes" id="UP000326837">
    <property type="component" value="Chromosome"/>
</dbReference>
<gene>
    <name evidence="1" type="ORF">PLANPX_4805</name>
</gene>
<reference evidence="2" key="1">
    <citation type="submission" date="2019-10" db="EMBL/GenBank/DDBJ databases">
        <title>Lacipirellula parvula gen. nov., sp. nov., representing a lineage of planctomycetes widespread in freshwater anoxic habitats, and description of the family Lacipirellulaceae.</title>
        <authorList>
            <person name="Dedysh S.N."/>
            <person name="Kulichevskaya I.S."/>
            <person name="Beletsky A.V."/>
            <person name="Rakitin A.L."/>
            <person name="Mardanov A.V."/>
            <person name="Ivanova A.A."/>
            <person name="Saltykova V.X."/>
            <person name="Rijpstra W.I.C."/>
            <person name="Sinninghe Damste J.S."/>
            <person name="Ravin N.V."/>
        </authorList>
    </citation>
    <scope>NUCLEOTIDE SEQUENCE [LARGE SCALE GENOMIC DNA]</scope>
    <source>
        <strain evidence="2">PX69</strain>
    </source>
</reference>
<evidence type="ECO:0000313" key="2">
    <source>
        <dbReference type="Proteomes" id="UP000326837"/>
    </source>
</evidence>
<organism evidence="1 2">
    <name type="scientific">Lacipirellula parvula</name>
    <dbReference type="NCBI Taxonomy" id="2650471"/>
    <lineage>
        <taxon>Bacteria</taxon>
        <taxon>Pseudomonadati</taxon>
        <taxon>Planctomycetota</taxon>
        <taxon>Planctomycetia</taxon>
        <taxon>Pirellulales</taxon>
        <taxon>Lacipirellulaceae</taxon>
        <taxon>Lacipirellula</taxon>
    </lineage>
</organism>
<accession>A0A5K7XL65</accession>
<dbReference type="KEGG" id="lpav:PLANPX_4805"/>
<sequence length="37" mass="4223">MKMRRPVDQQDARTALGSVARLPSASHRVTLARRFSR</sequence>
<protein>
    <submittedName>
        <fullName evidence="1">Uncharacterized protein</fullName>
    </submittedName>
</protein>